<sequence>MKKKYYAALLAVVVIAFTGYNVYQSQKADASLSDLAMANVEALANGELSNGNCEGSWSQECCKCDYIHYTYACAIEVTGNSCYTVSGCSHYTN</sequence>
<dbReference type="Proteomes" id="UP000020529">
    <property type="component" value="Unassembled WGS sequence"/>
</dbReference>
<dbReference type="Pfam" id="PF14055">
    <property type="entry name" value="NVEALA"/>
    <property type="match status" value="1"/>
</dbReference>
<dbReference type="AlphaFoldDB" id="A0A015STN4"/>
<gene>
    <name evidence="1" type="ORF">M124_2606</name>
</gene>
<dbReference type="InterPro" id="IPR025905">
    <property type="entry name" value="NVEALA"/>
</dbReference>
<dbReference type="RefSeq" id="WP_005789042.1">
    <property type="nucleotide sequence ID" value="NZ_JGCY01000353.1"/>
</dbReference>
<name>A0A015STN4_BACFG</name>
<dbReference type="EMBL" id="JGCY01000353">
    <property type="protein sequence ID" value="EXY73627.1"/>
    <property type="molecule type" value="Genomic_DNA"/>
</dbReference>
<reference evidence="1 2" key="1">
    <citation type="submission" date="2014-02" db="EMBL/GenBank/DDBJ databases">
        <authorList>
            <person name="Sears C."/>
            <person name="Carroll K."/>
            <person name="Sack B.R."/>
            <person name="Qadri F."/>
            <person name="Myers L.L."/>
            <person name="Chung G.-T."/>
            <person name="Escheverria P."/>
            <person name="Fraser C.M."/>
            <person name="Sadzewicz L."/>
            <person name="Shefchek K.A."/>
            <person name="Tallon L."/>
            <person name="Das S.P."/>
            <person name="Daugherty S."/>
            <person name="Mongodin E.F."/>
        </authorList>
    </citation>
    <scope>NUCLEOTIDE SEQUENCE [LARGE SCALE GENOMIC DNA]</scope>
    <source>
        <strain evidence="2">3988T(B)14</strain>
    </source>
</reference>
<protein>
    <submittedName>
        <fullName evidence="1">NVEALA family protein</fullName>
    </submittedName>
</protein>
<organism evidence="1 2">
    <name type="scientific">Bacteroides fragilis str. 3988T(B)14</name>
    <dbReference type="NCBI Taxonomy" id="1339315"/>
    <lineage>
        <taxon>Bacteria</taxon>
        <taxon>Pseudomonadati</taxon>
        <taxon>Bacteroidota</taxon>
        <taxon>Bacteroidia</taxon>
        <taxon>Bacteroidales</taxon>
        <taxon>Bacteroidaceae</taxon>
        <taxon>Bacteroides</taxon>
    </lineage>
</organism>
<evidence type="ECO:0000313" key="2">
    <source>
        <dbReference type="Proteomes" id="UP000020529"/>
    </source>
</evidence>
<dbReference type="PATRIC" id="fig|1339315.3.peg.3299"/>
<dbReference type="GeneID" id="60367828"/>
<evidence type="ECO:0000313" key="1">
    <source>
        <dbReference type="EMBL" id="EXY73627.1"/>
    </source>
</evidence>
<proteinExistence type="predicted"/>
<accession>A0A015STN4</accession>
<comment type="caution">
    <text evidence="1">The sequence shown here is derived from an EMBL/GenBank/DDBJ whole genome shotgun (WGS) entry which is preliminary data.</text>
</comment>